<accession>A0A2P7EED0</accession>
<sequence>MACFETDPAVEPLRRANPNRYKEVKAGHLAVVAGVGRPWFIGRVGEVIPLPHHRTPAFVHLINVDSGDVERVPARWIVELMACKA</sequence>
<dbReference type="STRING" id="1910958.BTM30_06030"/>
<gene>
    <name evidence="1" type="ORF">C7K08_07320</name>
</gene>
<dbReference type="RefSeq" id="WP_106499989.1">
    <property type="nucleotide sequence ID" value="NZ_PXVC01000028.1"/>
</dbReference>
<name>A0A2P7EED0_9SYNE</name>
<comment type="caution">
    <text evidence="1">The sequence shown here is derived from an EMBL/GenBank/DDBJ whole genome shotgun (WGS) entry which is preliminary data.</text>
</comment>
<evidence type="ECO:0008006" key="3">
    <source>
        <dbReference type="Google" id="ProtNLM"/>
    </source>
</evidence>
<dbReference type="EMBL" id="PXVC01000028">
    <property type="protein sequence ID" value="PSI01556.1"/>
    <property type="molecule type" value="Genomic_DNA"/>
</dbReference>
<proteinExistence type="predicted"/>
<evidence type="ECO:0000313" key="2">
    <source>
        <dbReference type="Proteomes" id="UP000240206"/>
    </source>
</evidence>
<dbReference type="Proteomes" id="UP000240206">
    <property type="component" value="Unassembled WGS sequence"/>
</dbReference>
<keyword evidence="2" id="KW-1185">Reference proteome</keyword>
<protein>
    <recommendedName>
        <fullName evidence="3">DUF3104 domain-containing protein</fullName>
    </recommendedName>
</protein>
<reference evidence="2" key="1">
    <citation type="submission" date="2018-03" db="EMBL/GenBank/DDBJ databases">
        <title>Ecological and genomic features of two cosmopolitan and abundant freshwater picocyanobacteria.</title>
        <authorList>
            <person name="Cabello-Yeves P.J."/>
            <person name="Picazo A."/>
            <person name="Camacho A."/>
            <person name="Callieri C."/>
            <person name="Rosselli R."/>
            <person name="Roda-Garcia J."/>
            <person name="Coutinho F.H."/>
            <person name="Rodriguez-Valera F."/>
        </authorList>
    </citation>
    <scope>NUCLEOTIDE SEQUENCE [LARGE SCALE GENOMIC DNA]</scope>
    <source>
        <strain evidence="2">Tous</strain>
    </source>
</reference>
<evidence type="ECO:0000313" key="1">
    <source>
        <dbReference type="EMBL" id="PSI01556.1"/>
    </source>
</evidence>
<dbReference type="AlphaFoldDB" id="A0A2P7EED0"/>
<organism evidence="1 2">
    <name type="scientific">Synechococcus lacustris str. Tous</name>
    <dbReference type="NCBI Taxonomy" id="1910958"/>
    <lineage>
        <taxon>Bacteria</taxon>
        <taxon>Bacillati</taxon>
        <taxon>Cyanobacteriota</taxon>
        <taxon>Cyanophyceae</taxon>
        <taxon>Synechococcales</taxon>
        <taxon>Synechococcaceae</taxon>
        <taxon>Synechococcus</taxon>
    </lineage>
</organism>